<sequence length="409" mass="47698">MEVQEKCCESQFKVLATGEYILPPVLQDSVNRIVQKEGYITHKVYNRSISTSGGNYMAELYEVDIKGKTIEGEKEINIFIKNKIENAISVVDVEGAYSMETFFYDELSELYEDFQNKANIPLEERYNVAKSYDASNPDAIILENLAKKGFTTCHRMDVIPLKFAKLSVEQLARFHGLSWVLEKRHPEYFAKKIKPMRTLFKLNDEFEAFFVNMSDITRKLVDTETAAKLDVYVSGAMDKLREYLLENKKNGITCSLCHGDYRANNILMKKDHNNEVKSVIPVDYQLMYYGCPVMDFIYFIFPCTDQEFRRKHLEDLKNLYYHSLTKFLDYFDMDSETVYPRHEFESVFKERLDYGLFNGLMLTPVLFTDDNDIPDFSQDKLQNVPVTPDAKMNDRVLGLVEEFKEYGIL</sequence>
<evidence type="ECO:0000313" key="1">
    <source>
        <dbReference type="EMBL" id="KAI8425944.1"/>
    </source>
</evidence>
<name>A0ACC0JP95_CHOFU</name>
<comment type="caution">
    <text evidence="1">The sequence shown here is derived from an EMBL/GenBank/DDBJ whole genome shotgun (WGS) entry which is preliminary data.</text>
</comment>
<dbReference type="Proteomes" id="UP001064048">
    <property type="component" value="Chromosome 8"/>
</dbReference>
<dbReference type="EMBL" id="CM046108">
    <property type="protein sequence ID" value="KAI8425944.1"/>
    <property type="molecule type" value="Genomic_DNA"/>
</dbReference>
<gene>
    <name evidence="1" type="ORF">MSG28_004938</name>
</gene>
<keyword evidence="2" id="KW-1185">Reference proteome</keyword>
<proteinExistence type="predicted"/>
<organism evidence="1 2">
    <name type="scientific">Choristoneura fumiferana</name>
    <name type="common">Spruce budworm moth</name>
    <name type="synonym">Archips fumiferana</name>
    <dbReference type="NCBI Taxonomy" id="7141"/>
    <lineage>
        <taxon>Eukaryota</taxon>
        <taxon>Metazoa</taxon>
        <taxon>Ecdysozoa</taxon>
        <taxon>Arthropoda</taxon>
        <taxon>Hexapoda</taxon>
        <taxon>Insecta</taxon>
        <taxon>Pterygota</taxon>
        <taxon>Neoptera</taxon>
        <taxon>Endopterygota</taxon>
        <taxon>Lepidoptera</taxon>
        <taxon>Glossata</taxon>
        <taxon>Ditrysia</taxon>
        <taxon>Tortricoidea</taxon>
        <taxon>Tortricidae</taxon>
        <taxon>Tortricinae</taxon>
        <taxon>Choristoneura</taxon>
    </lineage>
</organism>
<protein>
    <submittedName>
        <fullName evidence="1">Uncharacterized protein</fullName>
    </submittedName>
</protein>
<reference evidence="1 2" key="1">
    <citation type="journal article" date="2022" name="Genome Biol. Evol.">
        <title>The Spruce Budworm Genome: Reconstructing the Evolutionary History of Antifreeze Proteins.</title>
        <authorList>
            <person name="Beliveau C."/>
            <person name="Gagne P."/>
            <person name="Picq S."/>
            <person name="Vernygora O."/>
            <person name="Keeling C.I."/>
            <person name="Pinkney K."/>
            <person name="Doucet D."/>
            <person name="Wen F."/>
            <person name="Johnston J.S."/>
            <person name="Maaroufi H."/>
            <person name="Boyle B."/>
            <person name="Laroche J."/>
            <person name="Dewar K."/>
            <person name="Juretic N."/>
            <person name="Blackburn G."/>
            <person name="Nisole A."/>
            <person name="Brunet B."/>
            <person name="Brandao M."/>
            <person name="Lumley L."/>
            <person name="Duan J."/>
            <person name="Quan G."/>
            <person name="Lucarotti C.J."/>
            <person name="Roe A.D."/>
            <person name="Sperling F.A.H."/>
            <person name="Levesque R.C."/>
            <person name="Cusson M."/>
        </authorList>
    </citation>
    <scope>NUCLEOTIDE SEQUENCE [LARGE SCALE GENOMIC DNA]</scope>
    <source>
        <strain evidence="1">Glfc:IPQL:Cfum</strain>
    </source>
</reference>
<accession>A0ACC0JP95</accession>
<evidence type="ECO:0000313" key="2">
    <source>
        <dbReference type="Proteomes" id="UP001064048"/>
    </source>
</evidence>